<dbReference type="SUPFAM" id="SSF51445">
    <property type="entry name" value="(Trans)glycosidases"/>
    <property type="match status" value="1"/>
</dbReference>
<reference evidence="10 11" key="1">
    <citation type="journal article" date="2015" name="Genome Biol. Evol.">
        <title>Comparative Genomics of a Bacterivorous Green Alga Reveals Evolutionary Causalities and Consequences of Phago-Mixotrophic Mode of Nutrition.</title>
        <authorList>
            <person name="Burns J.A."/>
            <person name="Paasch A."/>
            <person name="Narechania A."/>
            <person name="Kim E."/>
        </authorList>
    </citation>
    <scope>NUCLEOTIDE SEQUENCE [LARGE SCALE GENOMIC DNA]</scope>
    <source>
        <strain evidence="10 11">PLY_AMNH</strain>
    </source>
</reference>
<evidence type="ECO:0000256" key="1">
    <source>
        <dbReference type="ARBA" id="ARBA00001255"/>
    </source>
</evidence>
<keyword evidence="4 8" id="KW-0732">Signal</keyword>
<dbReference type="InterPro" id="IPR013785">
    <property type="entry name" value="Aldolase_TIM"/>
</dbReference>
<dbReference type="PRINTS" id="PR00740">
    <property type="entry name" value="GLHYDRLASE27"/>
</dbReference>
<dbReference type="Gene3D" id="3.20.20.70">
    <property type="entry name" value="Aldolase class I"/>
    <property type="match status" value="1"/>
</dbReference>
<evidence type="ECO:0000313" key="11">
    <source>
        <dbReference type="Proteomes" id="UP001190700"/>
    </source>
</evidence>
<protein>
    <recommendedName>
        <fullName evidence="3 7">Alpha-galactosidase</fullName>
        <ecNumber evidence="3 7">3.2.1.22</ecNumber>
    </recommendedName>
    <alternativeName>
        <fullName evidence="7">Melibiase</fullName>
    </alternativeName>
</protein>
<dbReference type="InterPro" id="IPR002241">
    <property type="entry name" value="Glyco_hydro_27"/>
</dbReference>
<dbReference type="GO" id="GO:0005975">
    <property type="term" value="P:carbohydrate metabolic process"/>
    <property type="evidence" value="ECO:0007669"/>
    <property type="project" value="InterPro"/>
</dbReference>
<dbReference type="Pfam" id="PF16499">
    <property type="entry name" value="Melibiase_2"/>
    <property type="match status" value="2"/>
</dbReference>
<proteinExistence type="inferred from homology"/>
<dbReference type="InterPro" id="IPR013780">
    <property type="entry name" value="Glyco_hydro_b"/>
</dbReference>
<dbReference type="InterPro" id="IPR041233">
    <property type="entry name" value="Melibiase_C"/>
</dbReference>
<dbReference type="PANTHER" id="PTHR11452:SF75">
    <property type="entry name" value="ALPHA-GALACTOSIDASE MEL1"/>
    <property type="match status" value="1"/>
</dbReference>
<dbReference type="EC" id="3.2.1.22" evidence="3 7"/>
<keyword evidence="11" id="KW-1185">Reference proteome</keyword>
<feature type="domain" description="Alpha galactosidase C-terminal" evidence="9">
    <location>
        <begin position="358"/>
        <end position="437"/>
    </location>
</feature>
<dbReference type="PANTHER" id="PTHR11452">
    <property type="entry name" value="ALPHA-GALACTOSIDASE/ALPHA-N-ACETYLGALACTOSAMINIDASE"/>
    <property type="match status" value="1"/>
</dbReference>
<evidence type="ECO:0000256" key="2">
    <source>
        <dbReference type="ARBA" id="ARBA00009743"/>
    </source>
</evidence>
<keyword evidence="6 7" id="KW-0326">Glycosidase</keyword>
<dbReference type="GO" id="GO:0004557">
    <property type="term" value="F:alpha-galactosidase activity"/>
    <property type="evidence" value="ECO:0007669"/>
    <property type="project" value="UniProtKB-EC"/>
</dbReference>
<keyword evidence="7" id="KW-1015">Disulfide bond</keyword>
<dbReference type="CDD" id="cd14792">
    <property type="entry name" value="GH27"/>
    <property type="match status" value="1"/>
</dbReference>
<sequence>MVRLLAALFAWLNTLHVARALENGQGLMPPMGYSSRSDCSTEVTEWRIKNVTLSLIETGLAAKGYVYVNIDEGWLAGRNVTTGKIYANPHKFPSGIKALADWVHDQVVPGKGNIMKIGLYTSRGTCQCSTNTYHGPGSQWHVSEDAHWLGYAGMDYLKEESCCSSQNHSVAIREYENMRDALDATTRFTNRSVFFSVCGRGSWYAPVGASLGNSWCVAKHGSHWGALSNSINENAALWNFSRPGAWNDPDLLQGTGVGSNDLPQNPRGCYDPRQAPHTHDWYVTEEQSRAQFSMWAVMSAPLLISADVGQVSQYSLETWGNEEVIAVSQSFVRGGPYQGQRLFGEDLKFDKRSAKGKGVNVWGKKLPCGSFALVFINNNNEASDVLCDMWCFEQMVEADVTQYSMRDLWARNNTGTLKKPFSYTALQVPKHGGVVMLRFKVISTWPVREVSPHTKYRIGRRCDSTVGEV</sequence>
<gene>
    <name evidence="10" type="ORF">CYMTET_45712</name>
</gene>
<dbReference type="InterPro" id="IPR017853">
    <property type="entry name" value="GH"/>
</dbReference>
<evidence type="ECO:0000313" key="10">
    <source>
        <dbReference type="EMBL" id="KAK3244684.1"/>
    </source>
</evidence>
<comment type="caution">
    <text evidence="10">The sequence shown here is derived from an EMBL/GenBank/DDBJ whole genome shotgun (WGS) entry which is preliminary data.</text>
</comment>
<comment type="similarity">
    <text evidence="2 7">Belongs to the glycosyl hydrolase 27 family.</text>
</comment>
<organism evidence="10 11">
    <name type="scientific">Cymbomonas tetramitiformis</name>
    <dbReference type="NCBI Taxonomy" id="36881"/>
    <lineage>
        <taxon>Eukaryota</taxon>
        <taxon>Viridiplantae</taxon>
        <taxon>Chlorophyta</taxon>
        <taxon>Pyramimonadophyceae</taxon>
        <taxon>Pyramimonadales</taxon>
        <taxon>Pyramimonadaceae</taxon>
        <taxon>Cymbomonas</taxon>
    </lineage>
</organism>
<evidence type="ECO:0000256" key="5">
    <source>
        <dbReference type="ARBA" id="ARBA00022801"/>
    </source>
</evidence>
<dbReference type="EMBL" id="LGRX02031557">
    <property type="protein sequence ID" value="KAK3244684.1"/>
    <property type="molecule type" value="Genomic_DNA"/>
</dbReference>
<name>A0AAE0BZ19_9CHLO</name>
<accession>A0AAE0BZ19</accession>
<evidence type="ECO:0000256" key="7">
    <source>
        <dbReference type="RuleBase" id="RU361168"/>
    </source>
</evidence>
<dbReference type="Proteomes" id="UP001190700">
    <property type="component" value="Unassembled WGS sequence"/>
</dbReference>
<evidence type="ECO:0000259" key="9">
    <source>
        <dbReference type="Pfam" id="PF17801"/>
    </source>
</evidence>
<feature type="signal peptide" evidence="8">
    <location>
        <begin position="1"/>
        <end position="20"/>
    </location>
</feature>
<evidence type="ECO:0000256" key="8">
    <source>
        <dbReference type="SAM" id="SignalP"/>
    </source>
</evidence>
<evidence type="ECO:0000256" key="3">
    <source>
        <dbReference type="ARBA" id="ARBA00012755"/>
    </source>
</evidence>
<dbReference type="Gene3D" id="2.60.40.1180">
    <property type="entry name" value="Golgi alpha-mannosidase II"/>
    <property type="match status" value="1"/>
</dbReference>
<comment type="catalytic activity">
    <reaction evidence="1 7">
        <text>Hydrolysis of terminal, non-reducing alpha-D-galactose residues in alpha-D-galactosides, including galactose oligosaccharides, galactomannans and galactolipids.</text>
        <dbReference type="EC" id="3.2.1.22"/>
    </reaction>
</comment>
<feature type="chain" id="PRO_5042233455" description="Alpha-galactosidase" evidence="8">
    <location>
        <begin position="21"/>
        <end position="469"/>
    </location>
</feature>
<evidence type="ECO:0000256" key="4">
    <source>
        <dbReference type="ARBA" id="ARBA00022729"/>
    </source>
</evidence>
<dbReference type="AlphaFoldDB" id="A0AAE0BZ19"/>
<evidence type="ECO:0000256" key="6">
    <source>
        <dbReference type="ARBA" id="ARBA00023295"/>
    </source>
</evidence>
<keyword evidence="5 7" id="KW-0378">Hydrolase</keyword>
<dbReference type="Pfam" id="PF17801">
    <property type="entry name" value="Melibiase_C"/>
    <property type="match status" value="1"/>
</dbReference>